<sequence length="81" mass="8699">MQTTTISLDSALLKQARGYAKGAGLSWNDFAEQALRTYLGQVDPDGAVDPASLTEAERTHFVVVPDEVVAAEGDAAYGWQR</sequence>
<comment type="caution">
    <text evidence="1">The sequence shown here is derived from an EMBL/GenBank/DDBJ whole genome shotgun (WGS) entry which is preliminary data.</text>
</comment>
<keyword evidence="2" id="KW-1185">Reference proteome</keyword>
<organism evidence="1 2">
    <name type="scientific">Knoellia subterranea KCTC 19937</name>
    <dbReference type="NCBI Taxonomy" id="1385521"/>
    <lineage>
        <taxon>Bacteria</taxon>
        <taxon>Bacillati</taxon>
        <taxon>Actinomycetota</taxon>
        <taxon>Actinomycetes</taxon>
        <taxon>Micrococcales</taxon>
        <taxon>Intrasporangiaceae</taxon>
        <taxon>Knoellia</taxon>
    </lineage>
</organism>
<evidence type="ECO:0000313" key="1">
    <source>
        <dbReference type="EMBL" id="KGN38337.1"/>
    </source>
</evidence>
<dbReference type="EMBL" id="AVPK01000003">
    <property type="protein sequence ID" value="KGN38337.1"/>
    <property type="molecule type" value="Genomic_DNA"/>
</dbReference>
<reference evidence="1 2" key="1">
    <citation type="submission" date="2013-08" db="EMBL/GenBank/DDBJ databases">
        <title>The genome sequence of Knoellia subterranea.</title>
        <authorList>
            <person name="Zhu W."/>
            <person name="Wang G."/>
        </authorList>
    </citation>
    <scope>NUCLEOTIDE SEQUENCE [LARGE SCALE GENOMIC DNA]</scope>
    <source>
        <strain evidence="1 2">KCTC 19937</strain>
    </source>
</reference>
<protein>
    <submittedName>
        <fullName evidence="1">Uncharacterized protein</fullName>
    </submittedName>
</protein>
<dbReference type="RefSeq" id="WP_035903767.1">
    <property type="nucleotide sequence ID" value="NZ_AVPK01000003.1"/>
</dbReference>
<proteinExistence type="predicted"/>
<dbReference type="AlphaFoldDB" id="A0A0A0JQL8"/>
<dbReference type="OrthoDB" id="4843688at2"/>
<name>A0A0A0JQL8_9MICO</name>
<evidence type="ECO:0000313" key="2">
    <source>
        <dbReference type="Proteomes" id="UP000030011"/>
    </source>
</evidence>
<dbReference type="STRING" id="1385521.N803_10610"/>
<accession>A0A0A0JQL8</accession>
<dbReference type="Proteomes" id="UP000030011">
    <property type="component" value="Unassembled WGS sequence"/>
</dbReference>
<gene>
    <name evidence="1" type="ORF">N803_10610</name>
</gene>